<organism evidence="2 3">
    <name type="scientific">Athelia psychrophila</name>
    <dbReference type="NCBI Taxonomy" id="1759441"/>
    <lineage>
        <taxon>Eukaryota</taxon>
        <taxon>Fungi</taxon>
        <taxon>Dikarya</taxon>
        <taxon>Basidiomycota</taxon>
        <taxon>Agaricomycotina</taxon>
        <taxon>Agaricomycetes</taxon>
        <taxon>Agaricomycetidae</taxon>
        <taxon>Atheliales</taxon>
        <taxon>Atheliaceae</taxon>
        <taxon>Athelia</taxon>
    </lineage>
</organism>
<evidence type="ECO:0000313" key="2">
    <source>
        <dbReference type="EMBL" id="KZP28293.1"/>
    </source>
</evidence>
<feature type="region of interest" description="Disordered" evidence="1">
    <location>
        <begin position="62"/>
        <end position="85"/>
    </location>
</feature>
<sequence>MRCSSNLELGMAMGSTSTIIRNVSLPMHRPQQGYDWTFDLDLRLGHRRQRDSATTRYPVSLSVRSHSAQTHKRTNTRQSPPARPAHPWVHLRPAVPHPPVSRHLVSLPCTSRPAACRLSRTRDLPALRDMISRGECHAHAPYLRRTPHLSESEQPDDAQDP</sequence>
<dbReference type="Proteomes" id="UP000076532">
    <property type="component" value="Unassembled WGS sequence"/>
</dbReference>
<gene>
    <name evidence="2" type="ORF">FIBSPDRAFT_268296</name>
</gene>
<evidence type="ECO:0000256" key="1">
    <source>
        <dbReference type="SAM" id="MobiDB-lite"/>
    </source>
</evidence>
<keyword evidence="3" id="KW-1185">Reference proteome</keyword>
<evidence type="ECO:0000313" key="3">
    <source>
        <dbReference type="Proteomes" id="UP000076532"/>
    </source>
</evidence>
<name>A0A166RI27_9AGAM</name>
<proteinExistence type="predicted"/>
<accession>A0A166RI27</accession>
<protein>
    <submittedName>
        <fullName evidence="2">Uncharacterized protein</fullName>
    </submittedName>
</protein>
<dbReference type="AlphaFoldDB" id="A0A166RI27"/>
<dbReference type="EMBL" id="KV417504">
    <property type="protein sequence ID" value="KZP28293.1"/>
    <property type="molecule type" value="Genomic_DNA"/>
</dbReference>
<reference evidence="2 3" key="1">
    <citation type="journal article" date="2016" name="Mol. Biol. Evol.">
        <title>Comparative Genomics of Early-Diverging Mushroom-Forming Fungi Provides Insights into the Origins of Lignocellulose Decay Capabilities.</title>
        <authorList>
            <person name="Nagy L.G."/>
            <person name="Riley R."/>
            <person name="Tritt A."/>
            <person name="Adam C."/>
            <person name="Daum C."/>
            <person name="Floudas D."/>
            <person name="Sun H."/>
            <person name="Yadav J.S."/>
            <person name="Pangilinan J."/>
            <person name="Larsson K.H."/>
            <person name="Matsuura K."/>
            <person name="Barry K."/>
            <person name="Labutti K."/>
            <person name="Kuo R."/>
            <person name="Ohm R.A."/>
            <person name="Bhattacharya S.S."/>
            <person name="Shirouzu T."/>
            <person name="Yoshinaga Y."/>
            <person name="Martin F.M."/>
            <person name="Grigoriev I.V."/>
            <person name="Hibbett D.S."/>
        </authorList>
    </citation>
    <scope>NUCLEOTIDE SEQUENCE [LARGE SCALE GENOMIC DNA]</scope>
    <source>
        <strain evidence="2 3">CBS 109695</strain>
    </source>
</reference>
<feature type="region of interest" description="Disordered" evidence="1">
    <location>
        <begin position="142"/>
        <end position="161"/>
    </location>
</feature>